<feature type="compositionally biased region" description="Basic and acidic residues" evidence="7">
    <location>
        <begin position="1"/>
        <end position="10"/>
    </location>
</feature>
<keyword evidence="3" id="KW-0805">Transcription regulation</keyword>
<dbReference type="SUPFAM" id="SSF57701">
    <property type="entry name" value="Zn2/Cys6 DNA-binding domain"/>
    <property type="match status" value="1"/>
</dbReference>
<dbReference type="EMBL" id="MOOB01000041">
    <property type="protein sequence ID" value="OQE81444.1"/>
    <property type="molecule type" value="Genomic_DNA"/>
</dbReference>
<evidence type="ECO:0000256" key="1">
    <source>
        <dbReference type="ARBA" id="ARBA00004123"/>
    </source>
</evidence>
<keyword evidence="4" id="KW-0238">DNA-binding</keyword>
<gene>
    <name evidence="9" type="ORF">PENNAL_c0041G10133</name>
</gene>
<dbReference type="PROSITE" id="PS50048">
    <property type="entry name" value="ZN2_CY6_FUNGAL_2"/>
    <property type="match status" value="1"/>
</dbReference>
<sequence>MGSTEDERPSKRARQACEPCRRKKSRCPGEKPACSYCERLGQQCVYAGTEIGEEGLGYSQKMMEQRISGIEGKLEQLMEYITRPASNHTPSPVGPENTPRVPELPPPETSSMSSLVSLGKRDPELLLAIEALGVRFNGPGVIDQDIELEIKRKTERACQMAMMRLASGTVELSTIQTLCLLSMLEFTAGHIIRASSYTRLATYLMGNLRINGLESLSNLETERDERKLCHVSLIMLKNLHGSLNPPKDSLDLLAEPGEIVSPLGAMIFNKEITRGTSGDSKPDIGINGSSVYTSELWAMACNYAASHVGVDAHPPWSPNSDYAMINFRHCEHESLMPLRFRLHASRFQDYPPAELHANRDYWSPWLFFHFVEDQAFNRKAQNGFEKCLRFLRNMGRRWPHIDRQARQLQQLRDSVSPGGLMTDNIAPGRSNSRQKWSVNLQLLWKILVYSHASNLTDPASDIFGPELAKDSVGCSGDPSAGDITERDFALIGSAGISGHKTVAPECVTYPPEQTEDPIETPSQISPRMEYPGLPGDPNMEFSGGDTLFLQLQDYGRAFEDWLSVNPT</sequence>
<evidence type="ECO:0000256" key="2">
    <source>
        <dbReference type="ARBA" id="ARBA00022723"/>
    </source>
</evidence>
<proteinExistence type="predicted"/>
<name>A0A1V6Y218_PENNA</name>
<dbReference type="CDD" id="cd12148">
    <property type="entry name" value="fungal_TF_MHR"/>
    <property type="match status" value="1"/>
</dbReference>
<dbReference type="GO" id="GO:0005634">
    <property type="term" value="C:nucleus"/>
    <property type="evidence" value="ECO:0007669"/>
    <property type="project" value="UniProtKB-SubCell"/>
</dbReference>
<feature type="region of interest" description="Disordered" evidence="7">
    <location>
        <begin position="84"/>
        <end position="115"/>
    </location>
</feature>
<dbReference type="InterPro" id="IPR001138">
    <property type="entry name" value="Zn2Cys6_DnaBD"/>
</dbReference>
<evidence type="ECO:0000259" key="8">
    <source>
        <dbReference type="PROSITE" id="PS50048"/>
    </source>
</evidence>
<evidence type="ECO:0000256" key="7">
    <source>
        <dbReference type="SAM" id="MobiDB-lite"/>
    </source>
</evidence>
<dbReference type="OMA" id="IYLQHSF"/>
<comment type="subcellular location">
    <subcellularLocation>
        <location evidence="1">Nucleus</location>
    </subcellularLocation>
</comment>
<evidence type="ECO:0000313" key="9">
    <source>
        <dbReference type="EMBL" id="OQE81444.1"/>
    </source>
</evidence>
<dbReference type="InterPro" id="IPR036864">
    <property type="entry name" value="Zn2-C6_fun-type_DNA-bd_sf"/>
</dbReference>
<dbReference type="STRING" id="60175.A0A1V6Y218"/>
<dbReference type="PROSITE" id="PS00463">
    <property type="entry name" value="ZN2_CY6_FUNGAL_1"/>
    <property type="match status" value="1"/>
</dbReference>
<dbReference type="PANTHER" id="PTHR47338:SF9">
    <property type="entry name" value="ZN(II)2CYS6 TRANSCRIPTION FACTOR (EUROFUNG)"/>
    <property type="match status" value="1"/>
</dbReference>
<dbReference type="Gene3D" id="4.10.240.10">
    <property type="entry name" value="Zn(2)-C6 fungal-type DNA-binding domain"/>
    <property type="match status" value="1"/>
</dbReference>
<keyword evidence="10" id="KW-1185">Reference proteome</keyword>
<protein>
    <recommendedName>
        <fullName evidence="8">Zn(2)-C6 fungal-type domain-containing protein</fullName>
    </recommendedName>
</protein>
<dbReference type="AlphaFoldDB" id="A0A1V6Y218"/>
<feature type="region of interest" description="Disordered" evidence="7">
    <location>
        <begin position="1"/>
        <end position="30"/>
    </location>
</feature>
<keyword evidence="6" id="KW-0539">Nucleus</keyword>
<reference evidence="10" key="1">
    <citation type="journal article" date="2017" name="Nat. Microbiol.">
        <title>Global analysis of biosynthetic gene clusters reveals vast potential of secondary metabolite production in Penicillium species.</title>
        <authorList>
            <person name="Nielsen J.C."/>
            <person name="Grijseels S."/>
            <person name="Prigent S."/>
            <person name="Ji B."/>
            <person name="Dainat J."/>
            <person name="Nielsen K.F."/>
            <person name="Frisvad J.C."/>
            <person name="Workman M."/>
            <person name="Nielsen J."/>
        </authorList>
    </citation>
    <scope>NUCLEOTIDE SEQUENCE [LARGE SCALE GENOMIC DNA]</scope>
    <source>
        <strain evidence="10">IBT 13039</strain>
    </source>
</reference>
<dbReference type="SMART" id="SM00066">
    <property type="entry name" value="GAL4"/>
    <property type="match status" value="1"/>
</dbReference>
<evidence type="ECO:0000256" key="5">
    <source>
        <dbReference type="ARBA" id="ARBA00023163"/>
    </source>
</evidence>
<feature type="domain" description="Zn(2)-C6 fungal-type" evidence="8">
    <location>
        <begin position="16"/>
        <end position="46"/>
    </location>
</feature>
<dbReference type="Pfam" id="PF00172">
    <property type="entry name" value="Zn_clus"/>
    <property type="match status" value="1"/>
</dbReference>
<dbReference type="PANTHER" id="PTHR47338">
    <property type="entry name" value="ZN(II)2CYS6 TRANSCRIPTION FACTOR (EUROFUNG)-RELATED"/>
    <property type="match status" value="1"/>
</dbReference>
<accession>A0A1V6Y218</accession>
<keyword evidence="5" id="KW-0804">Transcription</keyword>
<dbReference type="CDD" id="cd00067">
    <property type="entry name" value="GAL4"/>
    <property type="match status" value="1"/>
</dbReference>
<keyword evidence="2" id="KW-0479">Metal-binding</keyword>
<dbReference type="InterPro" id="IPR050815">
    <property type="entry name" value="TF_fung"/>
</dbReference>
<comment type="caution">
    <text evidence="9">The sequence shown here is derived from an EMBL/GenBank/DDBJ whole genome shotgun (WGS) entry which is preliminary data.</text>
</comment>
<dbReference type="GO" id="GO:0003677">
    <property type="term" value="F:DNA binding"/>
    <property type="evidence" value="ECO:0007669"/>
    <property type="project" value="UniProtKB-KW"/>
</dbReference>
<evidence type="ECO:0000313" key="10">
    <source>
        <dbReference type="Proteomes" id="UP000191691"/>
    </source>
</evidence>
<organism evidence="9 10">
    <name type="scientific">Penicillium nalgiovense</name>
    <dbReference type="NCBI Taxonomy" id="60175"/>
    <lineage>
        <taxon>Eukaryota</taxon>
        <taxon>Fungi</taxon>
        <taxon>Dikarya</taxon>
        <taxon>Ascomycota</taxon>
        <taxon>Pezizomycotina</taxon>
        <taxon>Eurotiomycetes</taxon>
        <taxon>Eurotiomycetidae</taxon>
        <taxon>Eurotiales</taxon>
        <taxon>Aspergillaceae</taxon>
        <taxon>Penicillium</taxon>
    </lineage>
</organism>
<dbReference type="GO" id="GO:0008270">
    <property type="term" value="F:zinc ion binding"/>
    <property type="evidence" value="ECO:0007669"/>
    <property type="project" value="InterPro"/>
</dbReference>
<evidence type="ECO:0000256" key="6">
    <source>
        <dbReference type="ARBA" id="ARBA00023242"/>
    </source>
</evidence>
<evidence type="ECO:0000256" key="4">
    <source>
        <dbReference type="ARBA" id="ARBA00023125"/>
    </source>
</evidence>
<dbReference type="GO" id="GO:0000981">
    <property type="term" value="F:DNA-binding transcription factor activity, RNA polymerase II-specific"/>
    <property type="evidence" value="ECO:0007669"/>
    <property type="project" value="InterPro"/>
</dbReference>
<dbReference type="Proteomes" id="UP000191691">
    <property type="component" value="Unassembled WGS sequence"/>
</dbReference>
<evidence type="ECO:0000256" key="3">
    <source>
        <dbReference type="ARBA" id="ARBA00023015"/>
    </source>
</evidence>